<comment type="caution">
    <text evidence="2">The sequence shown here is derived from an EMBL/GenBank/DDBJ whole genome shotgun (WGS) entry which is preliminary data.</text>
</comment>
<dbReference type="Gene3D" id="1.10.530.10">
    <property type="match status" value="1"/>
</dbReference>
<sequence>MAGVDDIIARESAGDPNATNSRSSAGGLGQFIDSTWLDMLQRHRPDLLQGRSRADLLQLKFDPQLSKDMTAAYAADNNAVLSKAGIPITPGATYLAHFAGPQGAVNVMNADPATPVSAILDRSAITSNPFLRNMSAADLRAWADGKKSQKGTKPTQGPVPDTVPTPELGNIFAQLAPVSLPALTVPSAQPQLATPLVGSGPTFSYIPELLKRQKALS</sequence>
<dbReference type="AlphaFoldDB" id="A0A560CXM1"/>
<proteinExistence type="predicted"/>
<feature type="region of interest" description="Disordered" evidence="1">
    <location>
        <begin position="142"/>
        <end position="164"/>
    </location>
</feature>
<dbReference type="RefSeq" id="WP_145670207.1">
    <property type="nucleotide sequence ID" value="NZ_VITK01000019.1"/>
</dbReference>
<accession>A0A560CXM1</accession>
<evidence type="ECO:0000313" key="3">
    <source>
        <dbReference type="Proteomes" id="UP000319949"/>
    </source>
</evidence>
<dbReference type="OrthoDB" id="38641at2"/>
<protein>
    <recommendedName>
        <fullName evidence="4">Transglycosylase-like protein with SLT domain</fullName>
    </recommendedName>
</protein>
<evidence type="ECO:0000256" key="1">
    <source>
        <dbReference type="SAM" id="MobiDB-lite"/>
    </source>
</evidence>
<evidence type="ECO:0000313" key="2">
    <source>
        <dbReference type="EMBL" id="TWA89603.1"/>
    </source>
</evidence>
<dbReference type="EMBL" id="VITK01000019">
    <property type="protein sequence ID" value="TWA89603.1"/>
    <property type="molecule type" value="Genomic_DNA"/>
</dbReference>
<organism evidence="2 3">
    <name type="scientific">Bradyrhizobium stylosanthis</name>
    <dbReference type="NCBI Taxonomy" id="1803665"/>
    <lineage>
        <taxon>Bacteria</taxon>
        <taxon>Pseudomonadati</taxon>
        <taxon>Pseudomonadota</taxon>
        <taxon>Alphaproteobacteria</taxon>
        <taxon>Hyphomicrobiales</taxon>
        <taxon>Nitrobacteraceae</taxon>
        <taxon>Bradyrhizobium</taxon>
    </lineage>
</organism>
<dbReference type="Proteomes" id="UP000319949">
    <property type="component" value="Unassembled WGS sequence"/>
</dbReference>
<evidence type="ECO:0008006" key="4">
    <source>
        <dbReference type="Google" id="ProtNLM"/>
    </source>
</evidence>
<dbReference type="SUPFAM" id="SSF53955">
    <property type="entry name" value="Lysozyme-like"/>
    <property type="match status" value="1"/>
</dbReference>
<reference evidence="2 3" key="1">
    <citation type="submission" date="2019-06" db="EMBL/GenBank/DDBJ databases">
        <title>Genomic Encyclopedia of Type Strains, Phase IV (KMG-V): Genome sequencing to study the core and pangenomes of soil and plant-associated prokaryotes.</title>
        <authorList>
            <person name="Whitman W."/>
        </authorList>
    </citation>
    <scope>NUCLEOTIDE SEQUENCE [LARGE SCALE GENOMIC DNA]</scope>
    <source>
        <strain evidence="2 3">BR 510</strain>
    </source>
</reference>
<keyword evidence="3" id="KW-1185">Reference proteome</keyword>
<gene>
    <name evidence="2" type="ORF">FBZ96_11971</name>
</gene>
<name>A0A560CXM1_9BRAD</name>
<dbReference type="InterPro" id="IPR023346">
    <property type="entry name" value="Lysozyme-like_dom_sf"/>
</dbReference>